<evidence type="ECO:0000256" key="5">
    <source>
        <dbReference type="ARBA" id="ARBA00022801"/>
    </source>
</evidence>
<dbReference type="Proteomes" id="UP001215598">
    <property type="component" value="Unassembled WGS sequence"/>
</dbReference>
<accession>A0AAD7NPW0</accession>
<organism evidence="8 9">
    <name type="scientific">Mycena metata</name>
    <dbReference type="NCBI Taxonomy" id="1033252"/>
    <lineage>
        <taxon>Eukaryota</taxon>
        <taxon>Fungi</taxon>
        <taxon>Dikarya</taxon>
        <taxon>Basidiomycota</taxon>
        <taxon>Agaricomycotina</taxon>
        <taxon>Agaricomycetes</taxon>
        <taxon>Agaricomycetidae</taxon>
        <taxon>Agaricales</taxon>
        <taxon>Marasmiineae</taxon>
        <taxon>Mycenaceae</taxon>
        <taxon>Mycena</taxon>
    </lineage>
</organism>
<evidence type="ECO:0000256" key="6">
    <source>
        <dbReference type="ARBA" id="ARBA00023295"/>
    </source>
</evidence>
<dbReference type="AlphaFoldDB" id="A0AAD7NPW0"/>
<comment type="function">
    <text evidence="1">Alpha-L-fucosidase is responsible for hydrolyzing the alpha-1,6-linked fucose joined to the reducing-end N-acetylglucosamine of the carbohydrate moieties of glycoproteins.</text>
</comment>
<proteinExistence type="inferred from homology"/>
<dbReference type="GO" id="GO:0004560">
    <property type="term" value="F:alpha-L-fucosidase activity"/>
    <property type="evidence" value="ECO:0007669"/>
    <property type="project" value="UniProtKB-EC"/>
</dbReference>
<dbReference type="Gene3D" id="3.20.20.80">
    <property type="entry name" value="Glycosidases"/>
    <property type="match status" value="1"/>
</dbReference>
<protein>
    <recommendedName>
        <fullName evidence="3">alpha-L-fucosidase</fullName>
        <ecNumber evidence="3">3.2.1.51</ecNumber>
    </recommendedName>
</protein>
<evidence type="ECO:0000259" key="7">
    <source>
        <dbReference type="Pfam" id="PF01120"/>
    </source>
</evidence>
<dbReference type="InterPro" id="IPR057739">
    <property type="entry name" value="Glyco_hydro_29_N"/>
</dbReference>
<reference evidence="8" key="1">
    <citation type="submission" date="2023-03" db="EMBL/GenBank/DDBJ databases">
        <title>Massive genome expansion in bonnet fungi (Mycena s.s.) driven by repeated elements and novel gene families across ecological guilds.</title>
        <authorList>
            <consortium name="Lawrence Berkeley National Laboratory"/>
            <person name="Harder C.B."/>
            <person name="Miyauchi S."/>
            <person name="Viragh M."/>
            <person name="Kuo A."/>
            <person name="Thoen E."/>
            <person name="Andreopoulos B."/>
            <person name="Lu D."/>
            <person name="Skrede I."/>
            <person name="Drula E."/>
            <person name="Henrissat B."/>
            <person name="Morin E."/>
            <person name="Kohler A."/>
            <person name="Barry K."/>
            <person name="LaButti K."/>
            <person name="Morin E."/>
            <person name="Salamov A."/>
            <person name="Lipzen A."/>
            <person name="Mereny Z."/>
            <person name="Hegedus B."/>
            <person name="Baldrian P."/>
            <person name="Stursova M."/>
            <person name="Weitz H."/>
            <person name="Taylor A."/>
            <person name="Grigoriev I.V."/>
            <person name="Nagy L.G."/>
            <person name="Martin F."/>
            <person name="Kauserud H."/>
        </authorList>
    </citation>
    <scope>NUCLEOTIDE SEQUENCE</scope>
    <source>
        <strain evidence="8">CBHHK182m</strain>
    </source>
</reference>
<dbReference type="GO" id="GO:0006004">
    <property type="term" value="P:fucose metabolic process"/>
    <property type="evidence" value="ECO:0007669"/>
    <property type="project" value="InterPro"/>
</dbReference>
<keyword evidence="6" id="KW-0326">Glycosidase</keyword>
<evidence type="ECO:0000313" key="9">
    <source>
        <dbReference type="Proteomes" id="UP001215598"/>
    </source>
</evidence>
<dbReference type="InterPro" id="IPR017853">
    <property type="entry name" value="GH"/>
</dbReference>
<dbReference type="PRINTS" id="PR00741">
    <property type="entry name" value="GLHYDRLASE29"/>
</dbReference>
<evidence type="ECO:0000256" key="3">
    <source>
        <dbReference type="ARBA" id="ARBA00012662"/>
    </source>
</evidence>
<gene>
    <name evidence="8" type="ORF">B0H16DRAFT_217811</name>
</gene>
<dbReference type="EMBL" id="JARKIB010000016">
    <property type="protein sequence ID" value="KAJ7770591.1"/>
    <property type="molecule type" value="Genomic_DNA"/>
</dbReference>
<dbReference type="GO" id="GO:0016139">
    <property type="term" value="P:glycoside catabolic process"/>
    <property type="evidence" value="ECO:0007669"/>
    <property type="project" value="TreeGrafter"/>
</dbReference>
<comment type="caution">
    <text evidence="8">The sequence shown here is derived from an EMBL/GenBank/DDBJ whole genome shotgun (WGS) entry which is preliminary data.</text>
</comment>
<evidence type="ECO:0000313" key="8">
    <source>
        <dbReference type="EMBL" id="KAJ7770591.1"/>
    </source>
</evidence>
<dbReference type="InterPro" id="IPR000933">
    <property type="entry name" value="Glyco_hydro_29"/>
</dbReference>
<sequence>MWSSTARSLSEHVFASASSPSADGYACHFLSTYAPTMAIQTVLLLFSGLCAQFLSGHATLPKYPSQALPLSALLNNNAAGTHANFDGVGGAYDPQFLPTGSWEYDGLTFALPSSWDENDDNVLATGQVLRLQNPTYLHELHFLYAGDGTGTPVLSVFTLNFIDGSSHQVDLYAKNWWVWANVNRAAIITPYHFDKALKNLNATNIFEWSTSVPSESPVESITFPAPAESNRMHVFGLSITPSVTDTTAGPALAVRRARFTTRWEDIGGVRAQAVEVTLANLLPGFTLAPNTSITSAHTIELVGPGIQTVSPGVVNRLVPADQARVDVFVTGSQANGSAVVQIRDSAGNVVATSAEFPTSPLVENWTPDTDSLSLHETPSWWNAAKYGIFVHWGIYSTPAWAPPTRYAEWYDWDIRQPPNSSNPTWEHHLETYGKHVVYDDFIPDFTASKFNASAWVDLFDRAGAKYFVLVTKHHDGFALFDTGNTTHRNSVQLGPKRDLVAELLQTAKAEKPDLHRGTYYSMPEWFSPDYAKYGFSSWPGGLAHNAFNVSPALEPYTGRLNISDYVDDLQLPQMIDLAVTYDTEIMWCDIGGPNRTLDFAATFYNHAMAQGRQVTMNDRCGFLPDFDTPEYATFGSIQTAKWESSEGMDPFSYGLNTATNASEYKNGTTIIQTLVDIVSKNGNYLLDIGPTAEGEIIAPMMENLLDAGAWLDFAGDCVFDTEYWFPSSQDFNPPAGLEPPRFTTTPNTFCVVAFEQPVDGKLTINKRLPVLKGDNIVFLRPQGPSSPLAWTVDEKTGRLVINVPENEVKTVDYAWAFQIQYKLD</sequence>
<dbReference type="Pfam" id="PF01120">
    <property type="entry name" value="Alpha_L_fucos"/>
    <property type="match status" value="1"/>
</dbReference>
<dbReference type="InterPro" id="IPR016286">
    <property type="entry name" value="FUC_metazoa-typ"/>
</dbReference>
<keyword evidence="9" id="KW-1185">Reference proteome</keyword>
<dbReference type="PANTHER" id="PTHR10030">
    <property type="entry name" value="ALPHA-L-FUCOSIDASE"/>
    <property type="match status" value="1"/>
</dbReference>
<evidence type="ECO:0000256" key="2">
    <source>
        <dbReference type="ARBA" id="ARBA00007951"/>
    </source>
</evidence>
<name>A0AAD7NPW0_9AGAR</name>
<keyword evidence="4" id="KW-0732">Signal</keyword>
<dbReference type="PANTHER" id="PTHR10030:SF37">
    <property type="entry name" value="ALPHA-L-FUCOSIDASE-RELATED"/>
    <property type="match status" value="1"/>
</dbReference>
<evidence type="ECO:0000256" key="4">
    <source>
        <dbReference type="ARBA" id="ARBA00022729"/>
    </source>
</evidence>
<evidence type="ECO:0000256" key="1">
    <source>
        <dbReference type="ARBA" id="ARBA00004071"/>
    </source>
</evidence>
<keyword evidence="5 8" id="KW-0378">Hydrolase</keyword>
<dbReference type="SUPFAM" id="SSF51445">
    <property type="entry name" value="(Trans)glycosidases"/>
    <property type="match status" value="1"/>
</dbReference>
<feature type="domain" description="Glycoside hydrolase family 29 N-terminal" evidence="7">
    <location>
        <begin position="363"/>
        <end position="715"/>
    </location>
</feature>
<comment type="similarity">
    <text evidence="2">Belongs to the glycosyl hydrolase 29 family.</text>
</comment>
<dbReference type="SMART" id="SM00812">
    <property type="entry name" value="Alpha_L_fucos"/>
    <property type="match status" value="1"/>
</dbReference>
<dbReference type="EC" id="3.2.1.51" evidence="3"/>